<dbReference type="Pfam" id="PF21448">
    <property type="entry name" value="DNMK"/>
    <property type="match status" value="1"/>
</dbReference>
<protein>
    <recommendedName>
        <fullName evidence="3">Deoxynucleoside monophosphate kinase</fullName>
    </recommendedName>
</protein>
<evidence type="ECO:0000313" key="2">
    <source>
        <dbReference type="Proteomes" id="UP001500879"/>
    </source>
</evidence>
<reference evidence="2" key="1">
    <citation type="journal article" date="2019" name="Int. J. Syst. Evol. Microbiol.">
        <title>The Global Catalogue of Microorganisms (GCM) 10K type strain sequencing project: providing services to taxonomists for standard genome sequencing and annotation.</title>
        <authorList>
            <consortium name="The Broad Institute Genomics Platform"/>
            <consortium name="The Broad Institute Genome Sequencing Center for Infectious Disease"/>
            <person name="Wu L."/>
            <person name="Ma J."/>
        </authorList>
    </citation>
    <scope>NUCLEOTIDE SEQUENCE [LARGE SCALE GENOMIC DNA]</scope>
    <source>
        <strain evidence="2">JCM 4788</strain>
    </source>
</reference>
<sequence>MTYRNIALMGRGRVGKDEVGGRLVGHWAYTRVAFADPLREMALRLNPIVTYEPAGYGPLPVRLSAAVKRLGWDEAKTLIPEVRRTLQELGQAARDQDPEHWVSLALDKISAADAWGLPVVVTDVRHVNECDGLRARGFLLVRVIRPDAPTLGALAQHESETALDDYPADVAIANTGTLSDLHCAADRLVQYA</sequence>
<proteinExistence type="predicted"/>
<dbReference type="Proteomes" id="UP001500879">
    <property type="component" value="Unassembled WGS sequence"/>
</dbReference>
<dbReference type="InterPro" id="IPR048444">
    <property type="entry name" value="DNMK"/>
</dbReference>
<name>A0ABP3IYN3_9ACTN</name>
<dbReference type="EMBL" id="BAAABX010000065">
    <property type="protein sequence ID" value="GAA0431015.1"/>
    <property type="molecule type" value="Genomic_DNA"/>
</dbReference>
<dbReference type="Gene3D" id="3.40.50.300">
    <property type="entry name" value="P-loop containing nucleotide triphosphate hydrolases"/>
    <property type="match status" value="1"/>
</dbReference>
<keyword evidence="2" id="KW-1185">Reference proteome</keyword>
<accession>A0ABP3IYN3</accession>
<comment type="caution">
    <text evidence="1">The sequence shown here is derived from an EMBL/GenBank/DDBJ whole genome shotgun (WGS) entry which is preliminary data.</text>
</comment>
<organism evidence="1 2">
    <name type="scientific">Streptomyces luteireticuli</name>
    <dbReference type="NCBI Taxonomy" id="173858"/>
    <lineage>
        <taxon>Bacteria</taxon>
        <taxon>Bacillati</taxon>
        <taxon>Actinomycetota</taxon>
        <taxon>Actinomycetes</taxon>
        <taxon>Kitasatosporales</taxon>
        <taxon>Streptomycetaceae</taxon>
        <taxon>Streptomyces</taxon>
    </lineage>
</organism>
<evidence type="ECO:0000313" key="1">
    <source>
        <dbReference type="EMBL" id="GAA0431015.1"/>
    </source>
</evidence>
<dbReference type="InterPro" id="IPR027417">
    <property type="entry name" value="P-loop_NTPase"/>
</dbReference>
<evidence type="ECO:0008006" key="3">
    <source>
        <dbReference type="Google" id="ProtNLM"/>
    </source>
</evidence>
<dbReference type="RefSeq" id="WP_344031279.1">
    <property type="nucleotide sequence ID" value="NZ_BAAABX010000065.1"/>
</dbReference>
<gene>
    <name evidence="1" type="ORF">GCM10010357_60850</name>
</gene>